<dbReference type="Proteomes" id="UP000322165">
    <property type="component" value="Unassembled WGS sequence"/>
</dbReference>
<feature type="domain" description="Methyltransferase" evidence="1">
    <location>
        <begin position="51"/>
        <end position="152"/>
    </location>
</feature>
<evidence type="ECO:0000313" key="3">
    <source>
        <dbReference type="Proteomes" id="UP000322165"/>
    </source>
</evidence>
<keyword evidence="2" id="KW-0808">Transferase</keyword>
<proteinExistence type="predicted"/>
<comment type="caution">
    <text evidence="2">The sequence shown here is derived from an EMBL/GenBank/DDBJ whole genome shotgun (WGS) entry which is preliminary data.</text>
</comment>
<keyword evidence="2" id="KW-0489">Methyltransferase</keyword>
<organism evidence="2 3">
    <name type="scientific">Arenimonas fontis</name>
    <dbReference type="NCBI Taxonomy" id="2608255"/>
    <lineage>
        <taxon>Bacteria</taxon>
        <taxon>Pseudomonadati</taxon>
        <taxon>Pseudomonadota</taxon>
        <taxon>Gammaproteobacteria</taxon>
        <taxon>Lysobacterales</taxon>
        <taxon>Lysobacteraceae</taxon>
        <taxon>Arenimonas</taxon>
    </lineage>
</organism>
<name>A0A5B2ZC12_9GAMM</name>
<protein>
    <submittedName>
        <fullName evidence="2">Methyltransferase domain-containing protein</fullName>
    </submittedName>
</protein>
<dbReference type="EMBL" id="VUOD01000002">
    <property type="protein sequence ID" value="KAA2285609.1"/>
    <property type="molecule type" value="Genomic_DNA"/>
</dbReference>
<accession>A0A5B2ZC12</accession>
<dbReference type="SUPFAM" id="SSF53335">
    <property type="entry name" value="S-adenosyl-L-methionine-dependent methyltransferases"/>
    <property type="match status" value="1"/>
</dbReference>
<dbReference type="CDD" id="cd02440">
    <property type="entry name" value="AdoMet_MTases"/>
    <property type="match status" value="1"/>
</dbReference>
<sequence>MTRPGPSALASTWTFFRQWLKNPLGVAAISPSSRQLARQMMAELPYSARRVIELGGGTGVFTQALLDHGVAPADLLVLELNEELHQHLVKRFPQVQIACADARDLVRVAGERGFGPDAPAHAVVSGLGLLSMPRQDQRAILAAAFDCLVPDGRFVQFTYGPANPVAKEVLDSLDLSSRRASFTWWNVPPATVYVYARRFSRAIRPRSMR</sequence>
<dbReference type="AlphaFoldDB" id="A0A5B2ZC12"/>
<dbReference type="RefSeq" id="WP_149859711.1">
    <property type="nucleotide sequence ID" value="NZ_VUOD01000002.1"/>
</dbReference>
<reference evidence="2 3" key="2">
    <citation type="submission" date="2019-09" db="EMBL/GenBank/DDBJ databases">
        <authorList>
            <person name="Mazur A."/>
        </authorList>
    </citation>
    <scope>NUCLEOTIDE SEQUENCE [LARGE SCALE GENOMIC DNA]</scope>
    <source>
        <strain evidence="2 3">3729k</strain>
    </source>
</reference>
<dbReference type="InterPro" id="IPR029063">
    <property type="entry name" value="SAM-dependent_MTases_sf"/>
</dbReference>
<evidence type="ECO:0000313" key="2">
    <source>
        <dbReference type="EMBL" id="KAA2285609.1"/>
    </source>
</evidence>
<dbReference type="GO" id="GO:0032259">
    <property type="term" value="P:methylation"/>
    <property type="evidence" value="ECO:0007669"/>
    <property type="project" value="UniProtKB-KW"/>
</dbReference>
<reference evidence="2 3" key="1">
    <citation type="submission" date="2019-09" db="EMBL/GenBank/DDBJ databases">
        <title>Arenimonas chukotkensis sp. nov., a bacterium isolated from Chukotka hot spring, Arctic region, Russia.</title>
        <authorList>
            <person name="Zayulina K.S."/>
            <person name="Prokofeva M.I."/>
            <person name="Elcheninov A.G."/>
            <person name="Novikov A."/>
            <person name="Kochetkova T.V."/>
            <person name="Kublanov I.V."/>
        </authorList>
    </citation>
    <scope>NUCLEOTIDE SEQUENCE [LARGE SCALE GENOMIC DNA]</scope>
    <source>
        <strain evidence="2 3">3729k</strain>
    </source>
</reference>
<gene>
    <name evidence="2" type="ORF">F0415_02925</name>
</gene>
<dbReference type="GO" id="GO:0008168">
    <property type="term" value="F:methyltransferase activity"/>
    <property type="evidence" value="ECO:0007669"/>
    <property type="project" value="UniProtKB-KW"/>
</dbReference>
<evidence type="ECO:0000259" key="1">
    <source>
        <dbReference type="Pfam" id="PF13649"/>
    </source>
</evidence>
<dbReference type="Pfam" id="PF13649">
    <property type="entry name" value="Methyltransf_25"/>
    <property type="match status" value="1"/>
</dbReference>
<dbReference type="InterPro" id="IPR041698">
    <property type="entry name" value="Methyltransf_25"/>
</dbReference>
<keyword evidence="3" id="KW-1185">Reference proteome</keyword>
<dbReference type="Gene3D" id="3.40.50.150">
    <property type="entry name" value="Vaccinia Virus protein VP39"/>
    <property type="match status" value="1"/>
</dbReference>